<accession>A0ABT1LHI4</accession>
<evidence type="ECO:0000256" key="2">
    <source>
        <dbReference type="ARBA" id="ARBA00005336"/>
    </source>
</evidence>
<dbReference type="Gene3D" id="3.20.20.300">
    <property type="entry name" value="Glycoside hydrolase, family 3, N-terminal domain"/>
    <property type="match status" value="1"/>
</dbReference>
<dbReference type="PANTHER" id="PTHR30620">
    <property type="entry name" value="PERIPLASMIC BETA-GLUCOSIDASE-RELATED"/>
    <property type="match status" value="1"/>
</dbReference>
<keyword evidence="6" id="KW-0326">Glycosidase</keyword>
<dbReference type="Gene3D" id="3.40.50.1700">
    <property type="entry name" value="Glycoside hydrolase family 3 C-terminal domain"/>
    <property type="match status" value="1"/>
</dbReference>
<organism evidence="8 9">
    <name type="scientific">Alsobacter ponti</name>
    <dbReference type="NCBI Taxonomy" id="2962936"/>
    <lineage>
        <taxon>Bacteria</taxon>
        <taxon>Pseudomonadati</taxon>
        <taxon>Pseudomonadota</taxon>
        <taxon>Alphaproteobacteria</taxon>
        <taxon>Hyphomicrobiales</taxon>
        <taxon>Alsobacteraceae</taxon>
        <taxon>Alsobacter</taxon>
    </lineage>
</organism>
<comment type="similarity">
    <text evidence="2">Belongs to the glycosyl hydrolase 3 family.</text>
</comment>
<evidence type="ECO:0000313" key="8">
    <source>
        <dbReference type="EMBL" id="MCP8940972.1"/>
    </source>
</evidence>
<evidence type="ECO:0000256" key="4">
    <source>
        <dbReference type="ARBA" id="ARBA00022729"/>
    </source>
</evidence>
<dbReference type="GO" id="GO:0016787">
    <property type="term" value="F:hydrolase activity"/>
    <property type="evidence" value="ECO:0007669"/>
    <property type="project" value="UniProtKB-KW"/>
</dbReference>
<dbReference type="SUPFAM" id="SSF51445">
    <property type="entry name" value="(Trans)glycosidases"/>
    <property type="match status" value="1"/>
</dbReference>
<keyword evidence="4" id="KW-0732">Signal</keyword>
<dbReference type="RefSeq" id="WP_254746321.1">
    <property type="nucleotide sequence ID" value="NZ_JANCLU010000031.1"/>
</dbReference>
<dbReference type="InterPro" id="IPR001764">
    <property type="entry name" value="Glyco_hydro_3_N"/>
</dbReference>
<dbReference type="InterPro" id="IPR036881">
    <property type="entry name" value="Glyco_hydro_3_C_sf"/>
</dbReference>
<comment type="caution">
    <text evidence="8">The sequence shown here is derived from an EMBL/GenBank/DDBJ whole genome shotgun (WGS) entry which is preliminary data.</text>
</comment>
<dbReference type="InterPro" id="IPR013783">
    <property type="entry name" value="Ig-like_fold"/>
</dbReference>
<evidence type="ECO:0000256" key="6">
    <source>
        <dbReference type="ARBA" id="ARBA00023295"/>
    </source>
</evidence>
<dbReference type="EMBL" id="JANCLU010000031">
    <property type="protein sequence ID" value="MCP8940972.1"/>
    <property type="molecule type" value="Genomic_DNA"/>
</dbReference>
<dbReference type="Pfam" id="PF14310">
    <property type="entry name" value="Fn3-like"/>
    <property type="match status" value="1"/>
</dbReference>
<dbReference type="Gene3D" id="2.60.40.10">
    <property type="entry name" value="Immunoglobulins"/>
    <property type="match status" value="1"/>
</dbReference>
<sequence length="711" mass="74436">MNASGTRVEQLVAAMTLREKLAQLTMLSPLPPGAPRQPDLEAELRAGLGSILNVVGRERIDALQRIARRESRLGVPCLFSLDVVHGHRTIFPVPLGEMCAFDPGLWEATAAAAAREARRDGIALTFAPMLDVCRDPRWGRIAEGPGEDPWLASLFARAKVRGFQGADPASPGGPDRLGATAKHFVAYGAVTGGRDYNTVDISERALRSVYLPPFRAAVEEGVAAIMPAFIDLSGEPMTGSRALLTGLLRETWNFDGVLVSDYNAVAELVAHGVASDIPEAAALALNAGVDIDMVANAYVDGLEEAIGRGLVTTATVDDAVRRVLRLKERLGLFDDEAVPVVDTASPPRALALEAATRSIVMTRNAKGALPLAMEGGPIAVIGPLASSREDMLGPWSALGDMRDAVDLVSALRATFPTRRVDYAPGSRLESSDEPALDAALELAGAAETVVLCLGEVRDMSGEGASRATPVVPAAQVDLAMQVLALGRPTVLVLCSGRPLVATELYARVDAMLVTWFLGSEAGTAIARVLAGEASPSGRLPVSWPAAVGQIPIHYAELPVGRPASATDRFTSRYIDAPVRPLFAFGHGLAYTSFAIDEVTPARPAIGPQDGVVVTVRVRNTGPNAGRTAVLLFVHDPVARVARPVLELRGVAAAELAPGASATLSFALTPADLLPLGAEPGARPEPGRIEILAGFSADPAELKTASVTVVPG</sequence>
<dbReference type="SMART" id="SM01217">
    <property type="entry name" value="Fn3_like"/>
    <property type="match status" value="1"/>
</dbReference>
<feature type="domain" description="Fibronectin type III-like" evidence="7">
    <location>
        <begin position="627"/>
        <end position="696"/>
    </location>
</feature>
<dbReference type="PANTHER" id="PTHR30620:SF16">
    <property type="entry name" value="LYSOSOMAL BETA GLUCOSIDASE"/>
    <property type="match status" value="1"/>
</dbReference>
<evidence type="ECO:0000256" key="5">
    <source>
        <dbReference type="ARBA" id="ARBA00022801"/>
    </source>
</evidence>
<gene>
    <name evidence="8" type="ORF">NK718_20805</name>
</gene>
<protein>
    <recommendedName>
        <fullName evidence="3">beta-glucosidase</fullName>
        <ecNumber evidence="3">3.2.1.21</ecNumber>
    </recommendedName>
</protein>
<evidence type="ECO:0000259" key="7">
    <source>
        <dbReference type="SMART" id="SM01217"/>
    </source>
</evidence>
<keyword evidence="5 8" id="KW-0378">Hydrolase</keyword>
<evidence type="ECO:0000256" key="3">
    <source>
        <dbReference type="ARBA" id="ARBA00012744"/>
    </source>
</evidence>
<dbReference type="InterPro" id="IPR017853">
    <property type="entry name" value="GH"/>
</dbReference>
<dbReference type="Proteomes" id="UP001205890">
    <property type="component" value="Unassembled WGS sequence"/>
</dbReference>
<dbReference type="PRINTS" id="PR00133">
    <property type="entry name" value="GLHYDRLASE3"/>
</dbReference>
<dbReference type="EC" id="3.2.1.21" evidence="3"/>
<dbReference type="InterPro" id="IPR002772">
    <property type="entry name" value="Glyco_hydro_3_C"/>
</dbReference>
<dbReference type="Pfam" id="PF01915">
    <property type="entry name" value="Glyco_hydro_3_C"/>
    <property type="match status" value="1"/>
</dbReference>
<dbReference type="Pfam" id="PF00933">
    <property type="entry name" value="Glyco_hydro_3"/>
    <property type="match status" value="1"/>
</dbReference>
<evidence type="ECO:0000313" key="9">
    <source>
        <dbReference type="Proteomes" id="UP001205890"/>
    </source>
</evidence>
<dbReference type="InterPro" id="IPR026891">
    <property type="entry name" value="Fn3-like"/>
</dbReference>
<proteinExistence type="inferred from homology"/>
<name>A0ABT1LHI4_9HYPH</name>
<dbReference type="InterPro" id="IPR051915">
    <property type="entry name" value="Cellulose_Degrad_GH3"/>
</dbReference>
<keyword evidence="9" id="KW-1185">Reference proteome</keyword>
<dbReference type="SUPFAM" id="SSF52279">
    <property type="entry name" value="Beta-D-glucan exohydrolase, C-terminal domain"/>
    <property type="match status" value="1"/>
</dbReference>
<comment type="catalytic activity">
    <reaction evidence="1">
        <text>Hydrolysis of terminal, non-reducing beta-D-glucosyl residues with release of beta-D-glucose.</text>
        <dbReference type="EC" id="3.2.1.21"/>
    </reaction>
</comment>
<dbReference type="InterPro" id="IPR036962">
    <property type="entry name" value="Glyco_hydro_3_N_sf"/>
</dbReference>
<reference evidence="8 9" key="1">
    <citation type="submission" date="2022-07" db="EMBL/GenBank/DDBJ databases">
        <authorList>
            <person name="Li W.-J."/>
            <person name="Deng Q.-Q."/>
        </authorList>
    </citation>
    <scope>NUCLEOTIDE SEQUENCE [LARGE SCALE GENOMIC DNA]</scope>
    <source>
        <strain evidence="8 9">SYSU M60028</strain>
    </source>
</reference>
<evidence type="ECO:0000256" key="1">
    <source>
        <dbReference type="ARBA" id="ARBA00000448"/>
    </source>
</evidence>